<accession>A0AA37NLA9</accession>
<comment type="caution">
    <text evidence="2">The sequence shown here is derived from an EMBL/GenBank/DDBJ whole genome shotgun (WGS) entry which is preliminary data.</text>
</comment>
<gene>
    <name evidence="2" type="ORF">CE91St16_16240</name>
</gene>
<protein>
    <submittedName>
        <fullName evidence="2">DNA-binding protein</fullName>
    </submittedName>
</protein>
<name>A0AA37NLA9_9BACT</name>
<feature type="domain" description="Cyclic nucleotide-binding" evidence="1">
    <location>
        <begin position="32"/>
        <end position="114"/>
    </location>
</feature>
<dbReference type="SUPFAM" id="SSF51206">
    <property type="entry name" value="cAMP-binding domain-like"/>
    <property type="match status" value="1"/>
</dbReference>
<sequence>MEFTEILRGRYGLSERAAGVLMRHASQSVHARKEIIVEEGQHDQEIRFVTEGSARSYVMREDKCVILSFAFEGDPTSSTLGAWPGGISGHTIETMEPTTLVRLPREEIDRLFAADAELADWGRRMAEEQLRRHEEYFADFAWRDKSEQYKRVLREYPQLLQRIALKDLAAYLFVTPQSLSRIRAEIK</sequence>
<proteinExistence type="predicted"/>
<dbReference type="Gene3D" id="2.60.120.10">
    <property type="entry name" value="Jelly Rolls"/>
    <property type="match status" value="1"/>
</dbReference>
<dbReference type="AlphaFoldDB" id="A0AA37NLA9"/>
<evidence type="ECO:0000313" key="2">
    <source>
        <dbReference type="EMBL" id="GKI18716.1"/>
    </source>
</evidence>
<dbReference type="EMBL" id="BQOL01000001">
    <property type="protein sequence ID" value="GKI18716.1"/>
    <property type="molecule type" value="Genomic_DNA"/>
</dbReference>
<dbReference type="Pfam" id="PF00027">
    <property type="entry name" value="cNMP_binding"/>
    <property type="match status" value="1"/>
</dbReference>
<dbReference type="InterPro" id="IPR014710">
    <property type="entry name" value="RmlC-like_jellyroll"/>
</dbReference>
<dbReference type="GO" id="GO:0003677">
    <property type="term" value="F:DNA binding"/>
    <property type="evidence" value="ECO:0007669"/>
    <property type="project" value="UniProtKB-KW"/>
</dbReference>
<dbReference type="Proteomes" id="UP001055105">
    <property type="component" value="Unassembled WGS sequence"/>
</dbReference>
<dbReference type="CDD" id="cd00038">
    <property type="entry name" value="CAP_ED"/>
    <property type="match status" value="1"/>
</dbReference>
<keyword evidence="2" id="KW-0238">DNA-binding</keyword>
<evidence type="ECO:0000313" key="3">
    <source>
        <dbReference type="Proteomes" id="UP001055105"/>
    </source>
</evidence>
<dbReference type="InterPro" id="IPR000595">
    <property type="entry name" value="cNMP-bd_dom"/>
</dbReference>
<organism evidence="2 3">
    <name type="scientific">Alistipes finegoldii</name>
    <dbReference type="NCBI Taxonomy" id="214856"/>
    <lineage>
        <taxon>Bacteria</taxon>
        <taxon>Pseudomonadati</taxon>
        <taxon>Bacteroidota</taxon>
        <taxon>Bacteroidia</taxon>
        <taxon>Bacteroidales</taxon>
        <taxon>Rikenellaceae</taxon>
        <taxon>Alistipes</taxon>
    </lineage>
</organism>
<reference evidence="2" key="1">
    <citation type="submission" date="2022-01" db="EMBL/GenBank/DDBJ databases">
        <title>Novel bile acid biosynthetic pathways are enriched in the microbiome of centenarians.</title>
        <authorList>
            <person name="Sato Y."/>
            <person name="Atarashi K."/>
            <person name="Plichta R.D."/>
            <person name="Arai Y."/>
            <person name="Sasajima S."/>
            <person name="Kearney M.S."/>
            <person name="Suda W."/>
            <person name="Takeshita K."/>
            <person name="Sasaki T."/>
            <person name="Okamoto S."/>
            <person name="Skelly N.A."/>
            <person name="Okamura Y."/>
            <person name="Vlamakis H."/>
            <person name="Li Y."/>
            <person name="Tanoue T."/>
            <person name="Takei H."/>
            <person name="Nittono H."/>
            <person name="Narushima S."/>
            <person name="Irie J."/>
            <person name="Itoh H."/>
            <person name="Moriya K."/>
            <person name="Sugiura Y."/>
            <person name="Suematsu M."/>
            <person name="Moritoki N."/>
            <person name="Shibata S."/>
            <person name="Littman R.D."/>
            <person name="Fischbach A.M."/>
            <person name="Uwamino Y."/>
            <person name="Inoue T."/>
            <person name="Honda A."/>
            <person name="Hattori M."/>
            <person name="Murai T."/>
            <person name="Xavier J.R."/>
            <person name="Hirose N."/>
            <person name="Honda K."/>
        </authorList>
    </citation>
    <scope>NUCLEOTIDE SEQUENCE</scope>
    <source>
        <strain evidence="2">CE91-St16</strain>
    </source>
</reference>
<dbReference type="RefSeq" id="WP_244076402.1">
    <property type="nucleotide sequence ID" value="NZ_AP025581.1"/>
</dbReference>
<dbReference type="InterPro" id="IPR018490">
    <property type="entry name" value="cNMP-bd_dom_sf"/>
</dbReference>
<evidence type="ECO:0000259" key="1">
    <source>
        <dbReference type="Pfam" id="PF00027"/>
    </source>
</evidence>